<gene>
    <name evidence="8" type="ORF">BGZ95_002774</name>
</gene>
<evidence type="ECO:0000256" key="2">
    <source>
        <dbReference type="ARBA" id="ARBA00022692"/>
    </source>
</evidence>
<feature type="compositionally biased region" description="Polar residues" evidence="5">
    <location>
        <begin position="349"/>
        <end position="360"/>
    </location>
</feature>
<feature type="domain" description="Myosin-binding" evidence="7">
    <location>
        <begin position="423"/>
        <end position="554"/>
    </location>
</feature>
<feature type="compositionally biased region" description="Low complexity" evidence="5">
    <location>
        <begin position="761"/>
        <end position="775"/>
    </location>
</feature>
<accession>A0AAD4H1U1</accession>
<feature type="region of interest" description="Disordered" evidence="5">
    <location>
        <begin position="744"/>
        <end position="775"/>
    </location>
</feature>
<evidence type="ECO:0000256" key="3">
    <source>
        <dbReference type="ARBA" id="ARBA00022989"/>
    </source>
</evidence>
<evidence type="ECO:0000259" key="7">
    <source>
        <dbReference type="Pfam" id="PF12632"/>
    </source>
</evidence>
<dbReference type="Proteomes" id="UP001194580">
    <property type="component" value="Unassembled WGS sequence"/>
</dbReference>
<feature type="region of interest" description="Disordered" evidence="5">
    <location>
        <begin position="885"/>
        <end position="906"/>
    </location>
</feature>
<feature type="region of interest" description="Disordered" evidence="5">
    <location>
        <begin position="675"/>
        <end position="702"/>
    </location>
</feature>
<organism evidence="8 9">
    <name type="scientific">Linnemannia exigua</name>
    <dbReference type="NCBI Taxonomy" id="604196"/>
    <lineage>
        <taxon>Eukaryota</taxon>
        <taxon>Fungi</taxon>
        <taxon>Fungi incertae sedis</taxon>
        <taxon>Mucoromycota</taxon>
        <taxon>Mortierellomycotina</taxon>
        <taxon>Mortierellomycetes</taxon>
        <taxon>Mortierellales</taxon>
        <taxon>Mortierellaceae</taxon>
        <taxon>Linnemannia</taxon>
    </lineage>
</organism>
<keyword evidence="2 6" id="KW-0812">Transmembrane</keyword>
<feature type="transmembrane region" description="Helical" evidence="6">
    <location>
        <begin position="133"/>
        <end position="151"/>
    </location>
</feature>
<evidence type="ECO:0000256" key="5">
    <source>
        <dbReference type="SAM" id="MobiDB-lite"/>
    </source>
</evidence>
<feature type="compositionally biased region" description="Acidic residues" evidence="5">
    <location>
        <begin position="885"/>
        <end position="894"/>
    </location>
</feature>
<evidence type="ECO:0000313" key="9">
    <source>
        <dbReference type="Proteomes" id="UP001194580"/>
    </source>
</evidence>
<evidence type="ECO:0000313" key="8">
    <source>
        <dbReference type="EMBL" id="KAG0267790.1"/>
    </source>
</evidence>
<proteinExistence type="predicted"/>
<feature type="region of interest" description="Disordered" evidence="5">
    <location>
        <begin position="809"/>
        <end position="835"/>
    </location>
</feature>
<feature type="compositionally biased region" description="Polar residues" evidence="5">
    <location>
        <begin position="677"/>
        <end position="688"/>
    </location>
</feature>
<dbReference type="AlphaFoldDB" id="A0AAD4H1U1"/>
<dbReference type="GO" id="GO:0017022">
    <property type="term" value="F:myosin binding"/>
    <property type="evidence" value="ECO:0007669"/>
    <property type="project" value="InterPro"/>
</dbReference>
<dbReference type="Pfam" id="PF12632">
    <property type="entry name" value="Vezatin"/>
    <property type="match status" value="2"/>
</dbReference>
<dbReference type="InterPro" id="IPR026859">
    <property type="entry name" value="Myosin-bd"/>
</dbReference>
<keyword evidence="9" id="KW-1185">Reference proteome</keyword>
<feature type="region of interest" description="Disordered" evidence="5">
    <location>
        <begin position="326"/>
        <end position="372"/>
    </location>
</feature>
<feature type="transmembrane region" description="Helical" evidence="6">
    <location>
        <begin position="101"/>
        <end position="121"/>
    </location>
</feature>
<feature type="domain" description="Myosin-binding" evidence="7">
    <location>
        <begin position="136"/>
        <end position="268"/>
    </location>
</feature>
<reference evidence="8" key="1">
    <citation type="journal article" date="2020" name="Fungal Divers.">
        <title>Resolving the Mortierellaceae phylogeny through synthesis of multi-gene phylogenetics and phylogenomics.</title>
        <authorList>
            <person name="Vandepol N."/>
            <person name="Liber J."/>
            <person name="Desiro A."/>
            <person name="Na H."/>
            <person name="Kennedy M."/>
            <person name="Barry K."/>
            <person name="Grigoriev I.V."/>
            <person name="Miller A.N."/>
            <person name="O'Donnell K."/>
            <person name="Stajich J.E."/>
            <person name="Bonito G."/>
        </authorList>
    </citation>
    <scope>NUCLEOTIDE SEQUENCE</scope>
    <source>
        <strain evidence="8">NRRL 28262</strain>
    </source>
</reference>
<feature type="compositionally biased region" description="Basic residues" evidence="5">
    <location>
        <begin position="333"/>
        <end position="348"/>
    </location>
</feature>
<keyword evidence="3 6" id="KW-1133">Transmembrane helix</keyword>
<keyword evidence="4 6" id="KW-0472">Membrane</keyword>
<feature type="region of interest" description="Disordered" evidence="5">
    <location>
        <begin position="384"/>
        <end position="409"/>
    </location>
</feature>
<comment type="caution">
    <text evidence="8">The sequence shown here is derived from an EMBL/GenBank/DDBJ whole genome shotgun (WGS) entry which is preliminary data.</text>
</comment>
<evidence type="ECO:0000256" key="4">
    <source>
        <dbReference type="ARBA" id="ARBA00023136"/>
    </source>
</evidence>
<name>A0AAD4H1U1_9FUNG</name>
<feature type="compositionally biased region" description="Basic and acidic residues" evidence="5">
    <location>
        <begin position="895"/>
        <end position="906"/>
    </location>
</feature>
<dbReference type="GO" id="GO:0012505">
    <property type="term" value="C:endomembrane system"/>
    <property type="evidence" value="ECO:0007669"/>
    <property type="project" value="UniProtKB-SubCell"/>
</dbReference>
<feature type="compositionally biased region" description="Polar residues" evidence="5">
    <location>
        <begin position="813"/>
        <end position="828"/>
    </location>
</feature>
<comment type="subcellular location">
    <subcellularLocation>
        <location evidence="1">Endomembrane system</location>
    </subcellularLocation>
</comment>
<protein>
    <recommendedName>
        <fullName evidence="7">Myosin-binding domain-containing protein</fullName>
    </recommendedName>
</protein>
<evidence type="ECO:0000256" key="6">
    <source>
        <dbReference type="SAM" id="Phobius"/>
    </source>
</evidence>
<sequence length="906" mass="100306">MADIVVYEDSPLALYLQDSVGKRMAHNAVGMMTHLIEYLTHTFSPSASDAEDAEFEERFMYFICTSPFLNKAATLHTHERGRRTDSPITIEYAANFSPGRFGYLLGFGTLATLIARSVLARTRVGRWPLLKPFLSRAAAITLTIISSAWMLRILHRRKLQSTQNQALRSLQLLVNECQSLDVKVNRAIMVIQEIELVSRGYRLSTPLAPISRIEQASKTRRCNMVRAQLVAALTKSGGLFQKSTETLQSHIDHKRLSTLLDMYNITPSSRPNSPGYLDGTGANITGTFDPISPIEPRQPKLTIQTQTANLANDSLTLIASPVSETHMPLPSHYTHHARQHSASKRRSRTMTGGSNRSRPSSYHEPSLNNPSINAEQQRFLAFGRRPSRRHHTSWSASEGEDSDSGSFSLVSPRSSIYSNADAGGSSSTASSPEMTSLERLRKNFQKMHGFRREFLCELLSIRRKSRKGHQGLHHALKDYDQNWAVVRDVLREGLQGIESVVTELSKVLDTELYTLPRIDTQGNNNNSPRDKQLQPFVQRLALLEQHVRGVQAKLYICNEDIKESVRQDPVDIEKRRLLELQYDSISQDIGMMASEWQIGKTALDNVFELPKALPAQGSDSLSGLSDLQGGHGLGLSNTLGGHESLSMAIGPVVDSMETLEDQQRLMALAAKREETWEASTESGPTSLSRGFGFTTGADGSATTKMTRAERIAHQKLLREQEEATKERVFDNTKMVHELKDVLGRRRHLRENDDDTEPVSGSTSIPTAAASSISSTPSQILLNQAEVEALEYSLVAAGSLADQLAQADKANNGEKGQSNSGRGQQQHHQLSLAEEFSASSLSSERISLFSLNAPMFTSGSDSFMSFMESSIGPMEESIVEITGVGEADDEEEEEYAHDIESEQAHQI</sequence>
<evidence type="ECO:0000256" key="1">
    <source>
        <dbReference type="ARBA" id="ARBA00004308"/>
    </source>
</evidence>
<dbReference type="EMBL" id="JAAAIL010001600">
    <property type="protein sequence ID" value="KAG0267790.1"/>
    <property type="molecule type" value="Genomic_DNA"/>
</dbReference>